<proteinExistence type="predicted"/>
<feature type="compositionally biased region" description="Polar residues" evidence="1">
    <location>
        <begin position="125"/>
        <end position="136"/>
    </location>
</feature>
<dbReference type="AlphaFoldDB" id="A0A7I7YQ22"/>
<dbReference type="Proteomes" id="UP000467105">
    <property type="component" value="Chromosome"/>
</dbReference>
<dbReference type="EMBL" id="AP022614">
    <property type="protein sequence ID" value="BBZ43975.1"/>
    <property type="molecule type" value="Genomic_DNA"/>
</dbReference>
<name>A0A7I7YQ22_9MYCO</name>
<gene>
    <name evidence="2" type="ORF">MPRM_12560</name>
</gene>
<evidence type="ECO:0000313" key="2">
    <source>
        <dbReference type="EMBL" id="BBZ43975.1"/>
    </source>
</evidence>
<protein>
    <submittedName>
        <fullName evidence="2">Uncharacterized protein</fullName>
    </submittedName>
</protein>
<keyword evidence="3" id="KW-1185">Reference proteome</keyword>
<accession>A0A7I7YQ22</accession>
<feature type="region of interest" description="Disordered" evidence="1">
    <location>
        <begin position="111"/>
        <end position="136"/>
    </location>
</feature>
<evidence type="ECO:0000313" key="3">
    <source>
        <dbReference type="Proteomes" id="UP000467105"/>
    </source>
</evidence>
<sequence>MWDSSTARYDKRDELGSRFEGSVRFQDSRRNRFENRAILDWATHFDTLYVGDSPDVNAKTVADKLTEIAGVLKGYTSEHGGVWVYPKAADEERQYLAERAAQLQAHRDRINEMLNAGEQRYGTPQAGSDETAPQRQ</sequence>
<organism evidence="2 3">
    <name type="scientific">Mycobacterium parmense</name>
    <dbReference type="NCBI Taxonomy" id="185642"/>
    <lineage>
        <taxon>Bacteria</taxon>
        <taxon>Bacillati</taxon>
        <taxon>Actinomycetota</taxon>
        <taxon>Actinomycetes</taxon>
        <taxon>Mycobacteriales</taxon>
        <taxon>Mycobacteriaceae</taxon>
        <taxon>Mycobacterium</taxon>
        <taxon>Mycobacterium simiae complex</taxon>
    </lineage>
</organism>
<reference evidence="2 3" key="1">
    <citation type="journal article" date="2019" name="Emerg. Microbes Infect.">
        <title>Comprehensive subspecies identification of 175 nontuberculous mycobacteria species based on 7547 genomic profiles.</title>
        <authorList>
            <person name="Matsumoto Y."/>
            <person name="Kinjo T."/>
            <person name="Motooka D."/>
            <person name="Nabeya D."/>
            <person name="Jung N."/>
            <person name="Uechi K."/>
            <person name="Horii T."/>
            <person name="Iida T."/>
            <person name="Fujita J."/>
            <person name="Nakamura S."/>
        </authorList>
    </citation>
    <scope>NUCLEOTIDE SEQUENCE [LARGE SCALE GENOMIC DNA]</scope>
    <source>
        <strain evidence="2 3">JCM 14742</strain>
    </source>
</reference>
<evidence type="ECO:0000256" key="1">
    <source>
        <dbReference type="SAM" id="MobiDB-lite"/>
    </source>
</evidence>